<dbReference type="VEuPathDB" id="ToxoDB:LOC34618980"/>
<evidence type="ECO:0000313" key="3">
    <source>
        <dbReference type="Proteomes" id="UP000095192"/>
    </source>
</evidence>
<feature type="compositionally biased region" description="Basic and acidic residues" evidence="1">
    <location>
        <begin position="731"/>
        <end position="743"/>
    </location>
</feature>
<feature type="compositionally biased region" description="Basic and acidic residues" evidence="1">
    <location>
        <begin position="386"/>
        <end position="397"/>
    </location>
</feature>
<feature type="region of interest" description="Disordered" evidence="1">
    <location>
        <begin position="292"/>
        <end position="323"/>
    </location>
</feature>
<proteinExistence type="predicted"/>
<keyword evidence="3" id="KW-1185">Reference proteome</keyword>
<sequence>MLHGCVGGAAGGAAREKPRKVAEAAQGSRLLVAAAAEEGGSLALEAEEAIDGVLRPTKANAVEAEEEAAAAETALPAVEFAEAAAAEVAARSRREGAEVGQLLEAPSVSESLPKSCSGDGGGISPRVAAKEQTRAEEHAMFKKGGNLPLEPALRLPVNIAAAGSNVFTFLLEEESSGVLSPSPPHLETHVFSPVNSPVLGRSSAEFAAAAASGSLLSATAGRGYKTRSRASASLRSREEFLLQASPEKVIARIKRRLGFLSTSSCRSRRSSGSSHSSSCCCMSRCRTCSSRHRRTARDRSETYTSRGRQRRSEQMHREPSPSAAAECLALQQHLNHSPTLWTPMTRRRGCLTLSALEDAFGVDEEQIPHAQQQLQQLQQLSPEGPEEARRLEPHDESLAVSTAREEDDWPSSPDDSAVSQAQTSPQQQRIQRGREQQGRAADLSRPEHPHADVQHRHQIAQQLRKRWECQQEQHQPWQRSEHAKPHRTGPYGEGQISAAEHVADLQTRHLEEAEPTHEGLPQKQQAEQRLQREKGIMQLPRESTSKGTATRLKQPLRQQQLTGTAKAKRQTEDVEGLVAAAALLIAGHVVAACMAPVVLLHCTPRQLWRVQGALECYSHASSSFFRTINKIPISSSSSFRTINKIPICSSSSFRIINKIPISSSSSFRNINKIPVCSSSSFRNINEKSISSSSSIGDLQRLASRQSLTASLQEKQAHRYTRKATAGDPSEEESHQHCRRHSEEGSAAAAAAAAGKGIGVKLDSTETLRHRTVTGDSSKTRKGKLREAEERLKRGIRLQQRHRLLRLLQEQLEGQHAVF</sequence>
<accession>A0A1D3D055</accession>
<name>A0A1D3D055_9EIME</name>
<dbReference type="InParanoid" id="A0A1D3D055"/>
<evidence type="ECO:0000256" key="1">
    <source>
        <dbReference type="SAM" id="MobiDB-lite"/>
    </source>
</evidence>
<feature type="compositionally biased region" description="Low complexity" evidence="1">
    <location>
        <begin position="371"/>
        <end position="380"/>
    </location>
</feature>
<dbReference type="AlphaFoldDB" id="A0A1D3D055"/>
<dbReference type="VEuPathDB" id="ToxoDB:cyc_02082"/>
<gene>
    <name evidence="2" type="ORF">cyc_02082</name>
</gene>
<feature type="region of interest" description="Disordered" evidence="1">
    <location>
        <begin position="368"/>
        <end position="493"/>
    </location>
</feature>
<organism evidence="2 3">
    <name type="scientific">Cyclospora cayetanensis</name>
    <dbReference type="NCBI Taxonomy" id="88456"/>
    <lineage>
        <taxon>Eukaryota</taxon>
        <taxon>Sar</taxon>
        <taxon>Alveolata</taxon>
        <taxon>Apicomplexa</taxon>
        <taxon>Conoidasida</taxon>
        <taxon>Coccidia</taxon>
        <taxon>Eucoccidiorida</taxon>
        <taxon>Eimeriorina</taxon>
        <taxon>Eimeriidae</taxon>
        <taxon>Cyclospora</taxon>
    </lineage>
</organism>
<dbReference type="Proteomes" id="UP000095192">
    <property type="component" value="Unassembled WGS sequence"/>
</dbReference>
<protein>
    <submittedName>
        <fullName evidence="2">Uncharacterized protein</fullName>
    </submittedName>
</protein>
<comment type="caution">
    <text evidence="2">The sequence shown here is derived from an EMBL/GenBank/DDBJ whole genome shotgun (WGS) entry which is preliminary data.</text>
</comment>
<reference evidence="2 3" key="1">
    <citation type="journal article" date="2016" name="BMC Genomics">
        <title>Comparative genomics reveals Cyclospora cayetanensis possesses coccidia-like metabolism and invasion components but unique surface antigens.</title>
        <authorList>
            <person name="Liu S."/>
            <person name="Wang L."/>
            <person name="Zheng H."/>
            <person name="Xu Z."/>
            <person name="Roellig D.M."/>
            <person name="Li N."/>
            <person name="Frace M.A."/>
            <person name="Tang K."/>
            <person name="Arrowood M.J."/>
            <person name="Moss D.M."/>
            <person name="Zhang L."/>
            <person name="Feng Y."/>
            <person name="Xiao L."/>
        </authorList>
    </citation>
    <scope>NUCLEOTIDE SEQUENCE [LARGE SCALE GENOMIC DNA]</scope>
    <source>
        <strain evidence="2 3">CHN_HEN01</strain>
    </source>
</reference>
<feature type="compositionally biased region" description="Basic and acidic residues" evidence="1">
    <location>
        <begin position="432"/>
        <end position="455"/>
    </location>
</feature>
<dbReference type="EMBL" id="JROU02001298">
    <property type="protein sequence ID" value="OEH76846.1"/>
    <property type="molecule type" value="Genomic_DNA"/>
</dbReference>
<evidence type="ECO:0000313" key="2">
    <source>
        <dbReference type="EMBL" id="OEH76846.1"/>
    </source>
</evidence>
<feature type="compositionally biased region" description="Basic and acidic residues" evidence="1">
    <location>
        <begin position="310"/>
        <end position="319"/>
    </location>
</feature>
<feature type="region of interest" description="Disordered" evidence="1">
    <location>
        <begin position="711"/>
        <end position="752"/>
    </location>
</feature>